<dbReference type="EMBL" id="JAACJO010000015">
    <property type="protein sequence ID" value="KAF5349977.1"/>
    <property type="molecule type" value="Genomic_DNA"/>
</dbReference>
<evidence type="ECO:0000256" key="1">
    <source>
        <dbReference type="SAM" id="MobiDB-lite"/>
    </source>
</evidence>
<comment type="caution">
    <text evidence="3">The sequence shown here is derived from an EMBL/GenBank/DDBJ whole genome shotgun (WGS) entry which is preliminary data.</text>
</comment>
<feature type="transmembrane region" description="Helical" evidence="2">
    <location>
        <begin position="20"/>
        <end position="43"/>
    </location>
</feature>
<dbReference type="PANTHER" id="PTHR40465:SF1">
    <property type="entry name" value="DUF6534 DOMAIN-CONTAINING PROTEIN"/>
    <property type="match status" value="1"/>
</dbReference>
<protein>
    <submittedName>
        <fullName evidence="3">Uncharacterized protein</fullName>
    </submittedName>
</protein>
<keyword evidence="2" id="KW-0812">Transmembrane</keyword>
<dbReference type="OrthoDB" id="2562493at2759"/>
<dbReference type="PANTHER" id="PTHR40465">
    <property type="entry name" value="CHROMOSOME 1, WHOLE GENOME SHOTGUN SEQUENCE"/>
    <property type="match status" value="1"/>
</dbReference>
<dbReference type="Proteomes" id="UP000559027">
    <property type="component" value="Unassembled WGS sequence"/>
</dbReference>
<evidence type="ECO:0000313" key="4">
    <source>
        <dbReference type="Proteomes" id="UP000559027"/>
    </source>
</evidence>
<keyword evidence="2" id="KW-1133">Transmembrane helix</keyword>
<accession>A0A8H5FV96</accession>
<keyword evidence="4" id="KW-1185">Reference proteome</keyword>
<dbReference type="AlphaFoldDB" id="A0A8H5FV96"/>
<proteinExistence type="predicted"/>
<feature type="transmembrane region" description="Helical" evidence="2">
    <location>
        <begin position="55"/>
        <end position="76"/>
    </location>
</feature>
<evidence type="ECO:0000313" key="3">
    <source>
        <dbReference type="EMBL" id="KAF5349977.1"/>
    </source>
</evidence>
<gene>
    <name evidence="3" type="ORF">D9756_009207</name>
</gene>
<organism evidence="3 4">
    <name type="scientific">Leucocoprinus leucothites</name>
    <dbReference type="NCBI Taxonomy" id="201217"/>
    <lineage>
        <taxon>Eukaryota</taxon>
        <taxon>Fungi</taxon>
        <taxon>Dikarya</taxon>
        <taxon>Basidiomycota</taxon>
        <taxon>Agaricomycotina</taxon>
        <taxon>Agaricomycetes</taxon>
        <taxon>Agaricomycetidae</taxon>
        <taxon>Agaricales</taxon>
        <taxon>Agaricineae</taxon>
        <taxon>Agaricaceae</taxon>
        <taxon>Leucocoprinus</taxon>
    </lineage>
</organism>
<name>A0A8H5FV96_9AGAR</name>
<evidence type="ECO:0000256" key="2">
    <source>
        <dbReference type="SAM" id="Phobius"/>
    </source>
</evidence>
<sequence length="173" mass="19505">MSNDLANPSFPAEVNRVLGPIVIASLVNAVIYGACVVQFWTYYTSKMEKNWRINVLVNWVFILDTFHTIALCYMLWEYTVTNFNNPTYLLTADWPFLITPVTLNLRQSLREELELQHLPSVLIPVTRDSQRMMGSIQTIPYSVSDAASYGRGNVPSTEGAGVTPSLLEDGRNK</sequence>
<keyword evidence="2" id="KW-0472">Membrane</keyword>
<feature type="region of interest" description="Disordered" evidence="1">
    <location>
        <begin position="152"/>
        <end position="173"/>
    </location>
</feature>
<reference evidence="3 4" key="1">
    <citation type="journal article" date="2020" name="ISME J.">
        <title>Uncovering the hidden diversity of litter-decomposition mechanisms in mushroom-forming fungi.</title>
        <authorList>
            <person name="Floudas D."/>
            <person name="Bentzer J."/>
            <person name="Ahren D."/>
            <person name="Johansson T."/>
            <person name="Persson P."/>
            <person name="Tunlid A."/>
        </authorList>
    </citation>
    <scope>NUCLEOTIDE SEQUENCE [LARGE SCALE GENOMIC DNA]</scope>
    <source>
        <strain evidence="3 4">CBS 146.42</strain>
    </source>
</reference>